<evidence type="ECO:0000313" key="3">
    <source>
        <dbReference type="Proteomes" id="UP001469089"/>
    </source>
</evidence>
<dbReference type="Proteomes" id="UP001469089">
    <property type="component" value="Unassembled WGS sequence"/>
</dbReference>
<organism evidence="2 3">
    <name type="scientific">Paraburkholderia acidicola</name>
    <dbReference type="NCBI Taxonomy" id="1912599"/>
    <lineage>
        <taxon>Bacteria</taxon>
        <taxon>Pseudomonadati</taxon>
        <taxon>Pseudomonadota</taxon>
        <taxon>Betaproteobacteria</taxon>
        <taxon>Burkholderiales</taxon>
        <taxon>Burkholderiaceae</taxon>
        <taxon>Paraburkholderia</taxon>
    </lineage>
</organism>
<comment type="caution">
    <text evidence="2">The sequence shown here is derived from an EMBL/GenBank/DDBJ whole genome shotgun (WGS) entry which is preliminary data.</text>
</comment>
<dbReference type="PROSITE" id="PS51257">
    <property type="entry name" value="PROKAR_LIPOPROTEIN"/>
    <property type="match status" value="1"/>
</dbReference>
<proteinExistence type="predicted"/>
<evidence type="ECO:0000256" key="1">
    <source>
        <dbReference type="SAM" id="SignalP"/>
    </source>
</evidence>
<protein>
    <submittedName>
        <fullName evidence="2">Uncharacterized protein</fullName>
    </submittedName>
</protein>
<feature type="signal peptide" evidence="1">
    <location>
        <begin position="1"/>
        <end position="19"/>
    </location>
</feature>
<gene>
    <name evidence="2" type="ORF">N0A02_01140</name>
</gene>
<reference evidence="2 3" key="1">
    <citation type="journal article" date="2024" name="Chem. Sci.">
        <title>Discovery of a lagriamide polyketide by integrated genome mining, isotopic labeling, and untargeted metabolomics.</title>
        <authorList>
            <person name="Fergusson C.H."/>
            <person name="Saulog J."/>
            <person name="Paulo B.S."/>
            <person name="Wilson D.M."/>
            <person name="Liu D.Y."/>
            <person name="Morehouse N.J."/>
            <person name="Waterworth S."/>
            <person name="Barkei J."/>
            <person name="Gray C.A."/>
            <person name="Kwan J.C."/>
            <person name="Eustaquio A.S."/>
            <person name="Linington R.G."/>
        </authorList>
    </citation>
    <scope>NUCLEOTIDE SEQUENCE [LARGE SCALE GENOMIC DNA]</scope>
    <source>
        <strain evidence="2 3">RL17-338-BIF-B</strain>
    </source>
</reference>
<evidence type="ECO:0000313" key="2">
    <source>
        <dbReference type="EMBL" id="MEQ5838043.1"/>
    </source>
</evidence>
<dbReference type="EMBL" id="JAOALG010000001">
    <property type="protein sequence ID" value="MEQ5838043.1"/>
    <property type="molecule type" value="Genomic_DNA"/>
</dbReference>
<keyword evidence="3" id="KW-1185">Reference proteome</keyword>
<accession>A0ABV1LFE0</accession>
<keyword evidence="1" id="KW-0732">Signal</keyword>
<sequence length="189" mass="19614">MKTTASKCISALFITTVFAGCMVPAQNRAPASAPTAAAAKSDTSLSTADWAKVVETDRASVRAGQLPKEVIQYDLQIEKMIPEGQDILATHDQARAHIWSKKMNSITEARNKAIEKFAAKQMARNNAVANTFGNGKPDPCLSPMGKNTCTAAPARQADSVNYTVGPGGIGATIGHLTVGPGGIGVGGGF</sequence>
<dbReference type="RefSeq" id="WP_349540942.1">
    <property type="nucleotide sequence ID" value="NZ_JAOALG010000001.1"/>
</dbReference>
<name>A0ABV1LFE0_9BURK</name>
<feature type="chain" id="PRO_5045768219" evidence="1">
    <location>
        <begin position="20"/>
        <end position="189"/>
    </location>
</feature>